<dbReference type="Proteomes" id="UP000270342">
    <property type="component" value="Unassembled WGS sequence"/>
</dbReference>
<dbReference type="EMBL" id="RBZU01000006">
    <property type="protein sequence ID" value="RKP53742.1"/>
    <property type="molecule type" value="Genomic_DNA"/>
</dbReference>
<evidence type="ECO:0008006" key="3">
    <source>
        <dbReference type="Google" id="ProtNLM"/>
    </source>
</evidence>
<dbReference type="OrthoDB" id="5914937at2"/>
<keyword evidence="2" id="KW-1185">Reference proteome</keyword>
<name>A0A494XSW9_9BURK</name>
<gene>
    <name evidence="1" type="ORF">D7S86_15910</name>
</gene>
<organism evidence="1 2">
    <name type="scientific">Pararobbsia silviterrae</name>
    <dbReference type="NCBI Taxonomy" id="1792498"/>
    <lineage>
        <taxon>Bacteria</taxon>
        <taxon>Pseudomonadati</taxon>
        <taxon>Pseudomonadota</taxon>
        <taxon>Betaproteobacteria</taxon>
        <taxon>Burkholderiales</taxon>
        <taxon>Burkholderiaceae</taxon>
        <taxon>Pararobbsia</taxon>
    </lineage>
</organism>
<protein>
    <recommendedName>
        <fullName evidence="3">Aldose 1-epimerase</fullName>
    </recommendedName>
</protein>
<dbReference type="AlphaFoldDB" id="A0A494XSW9"/>
<accession>A0A494XSW9</accession>
<comment type="caution">
    <text evidence="1">The sequence shown here is derived from an EMBL/GenBank/DDBJ whole genome shotgun (WGS) entry which is preliminary data.</text>
</comment>
<evidence type="ECO:0000313" key="1">
    <source>
        <dbReference type="EMBL" id="RKP53742.1"/>
    </source>
</evidence>
<evidence type="ECO:0000313" key="2">
    <source>
        <dbReference type="Proteomes" id="UP000270342"/>
    </source>
</evidence>
<proteinExistence type="predicted"/>
<reference evidence="1 2" key="1">
    <citation type="submission" date="2018-10" db="EMBL/GenBank/DDBJ databases">
        <title>Robbsia sp. DHC34, isolated from soil.</title>
        <authorList>
            <person name="Gao Z.-H."/>
            <person name="Qiu L.-H."/>
        </authorList>
    </citation>
    <scope>NUCLEOTIDE SEQUENCE [LARGE SCALE GENOMIC DNA]</scope>
    <source>
        <strain evidence="1 2">DHC34</strain>
    </source>
</reference>
<dbReference type="RefSeq" id="WP_121087818.1">
    <property type="nucleotide sequence ID" value="NZ_RBZU01000006.1"/>
</dbReference>
<sequence>MSSAVAEARVTHITETYQFMEVDKDHRIERRADRSLLSADFEGWPAYRLREGDLELAIVPSVGGRLMNIEFRGTSISFVNANLKGRVARFDPVEWAGLCDAKWPFPLWGGSKTWIAPESEWPGGAPHRDLDSGAYRVVRTWCDVASMGIELESPVCSDSELQISRCIEVKAGSTTWRTLHRITNRGPRVRACGVWDVSMFRRPATVEIEVDAGFSSTHDVILPVEGHGHFADIHDTGIVSLRDRTASVACERPDTFKVGVAHASGTIQIAFAGRDGEVHQYRRIANVERDARYAHGAAVEIFNSQDLPYFEVESHSPLIDLQPGQHIEFEIVERFE</sequence>